<dbReference type="Pfam" id="PF06835">
    <property type="entry name" value="LptC"/>
    <property type="match status" value="1"/>
</dbReference>
<dbReference type="RefSeq" id="WP_183934222.1">
    <property type="nucleotide sequence ID" value="NZ_JACICF010000002.1"/>
</dbReference>
<evidence type="ECO:0000313" key="3">
    <source>
        <dbReference type="Proteomes" id="UP000578569"/>
    </source>
</evidence>
<evidence type="ECO:0000313" key="2">
    <source>
        <dbReference type="EMBL" id="MBB3764863.1"/>
    </source>
</evidence>
<proteinExistence type="predicted"/>
<dbReference type="Proteomes" id="UP000578569">
    <property type="component" value="Unassembled WGS sequence"/>
</dbReference>
<keyword evidence="1" id="KW-0472">Membrane</keyword>
<dbReference type="InterPro" id="IPR010664">
    <property type="entry name" value="LipoPS_assembly_LptC-rel"/>
</dbReference>
<comment type="caution">
    <text evidence="2">The sequence shown here is derived from an EMBL/GenBank/DDBJ whole genome shotgun (WGS) entry which is preliminary data.</text>
</comment>
<dbReference type="Gene3D" id="2.60.450.10">
    <property type="entry name" value="Lipopolysaccharide (LPS) transport protein A like domain"/>
    <property type="match status" value="1"/>
</dbReference>
<dbReference type="AlphaFoldDB" id="A0A839Z4R8"/>
<accession>A0A839Z4R8</accession>
<keyword evidence="1" id="KW-1133">Transmembrane helix</keyword>
<dbReference type="EMBL" id="JACICF010000002">
    <property type="protein sequence ID" value="MBB3764863.1"/>
    <property type="molecule type" value="Genomic_DNA"/>
</dbReference>
<gene>
    <name evidence="2" type="ORF">FHS50_001925</name>
</gene>
<organism evidence="2 3">
    <name type="scientific">Sphingomicrobium lutaoense</name>
    <dbReference type="NCBI Taxonomy" id="515949"/>
    <lineage>
        <taxon>Bacteria</taxon>
        <taxon>Pseudomonadati</taxon>
        <taxon>Pseudomonadota</taxon>
        <taxon>Alphaproteobacteria</taxon>
        <taxon>Sphingomonadales</taxon>
        <taxon>Sphingomonadaceae</taxon>
        <taxon>Sphingomicrobium</taxon>
    </lineage>
</organism>
<name>A0A839Z4R8_9SPHN</name>
<keyword evidence="1" id="KW-0812">Transmembrane</keyword>
<protein>
    <submittedName>
        <fullName evidence="2">Lipopolysaccharide export system protein LptC</fullName>
    </submittedName>
</protein>
<feature type="transmembrane region" description="Helical" evidence="1">
    <location>
        <begin position="31"/>
        <end position="49"/>
    </location>
</feature>
<sequence>MSETARRERAIKRRWAEPGSRHDHVVRLMKWGLPAAGLILLAILLFAPLSERGDVSFILDKKDVEQAPERMRVEKARYTGEDNKGQLFTIVADEALQQSSKVPIVAIEGMAARLNLERGPLVVRADQGLYDIDAKRVKIIGGIRVRGPDGYRLDTSDVIVDLGERRLWSQDRVTGAMRLGEFSAGGMTADLGERTVSLEGRATLKIRQGGVR</sequence>
<keyword evidence="3" id="KW-1185">Reference proteome</keyword>
<evidence type="ECO:0000256" key="1">
    <source>
        <dbReference type="SAM" id="Phobius"/>
    </source>
</evidence>
<reference evidence="2 3" key="1">
    <citation type="submission" date="2020-08" db="EMBL/GenBank/DDBJ databases">
        <title>Genomic Encyclopedia of Type Strains, Phase IV (KMG-IV): sequencing the most valuable type-strain genomes for metagenomic binning, comparative biology and taxonomic classification.</title>
        <authorList>
            <person name="Goeker M."/>
        </authorList>
    </citation>
    <scope>NUCLEOTIDE SEQUENCE [LARGE SCALE GENOMIC DNA]</scope>
    <source>
        <strain evidence="2 3">DSM 24194</strain>
    </source>
</reference>